<protein>
    <recommendedName>
        <fullName evidence="3">IPT/TIG domain-containing protein</fullName>
    </recommendedName>
</protein>
<organism evidence="2">
    <name type="scientific">marine sediment metagenome</name>
    <dbReference type="NCBI Taxonomy" id="412755"/>
    <lineage>
        <taxon>unclassified sequences</taxon>
        <taxon>metagenomes</taxon>
        <taxon>ecological metagenomes</taxon>
    </lineage>
</organism>
<sequence>MSRKHLGPWPSPLDKVREAGLTGSETWDPGNISGEQSTEVTVTGAALGDFAEASFSLDVEDLILDAQVTAANTVTCILVNKTGGNINLDEGTLYVKVDPRT</sequence>
<dbReference type="EMBL" id="BART01024988">
    <property type="protein sequence ID" value="GAG95369.1"/>
    <property type="molecule type" value="Genomic_DNA"/>
</dbReference>
<name>X1BHF9_9ZZZZ</name>
<proteinExistence type="predicted"/>
<reference evidence="2" key="1">
    <citation type="journal article" date="2014" name="Front. Microbiol.">
        <title>High frequency of phylogenetically diverse reductive dehalogenase-homologous genes in deep subseafloor sedimentary metagenomes.</title>
        <authorList>
            <person name="Kawai M."/>
            <person name="Futagami T."/>
            <person name="Toyoda A."/>
            <person name="Takaki Y."/>
            <person name="Nishi S."/>
            <person name="Hori S."/>
            <person name="Arai W."/>
            <person name="Tsubouchi T."/>
            <person name="Morono Y."/>
            <person name="Uchiyama I."/>
            <person name="Ito T."/>
            <person name="Fujiyama A."/>
            <person name="Inagaki F."/>
            <person name="Takami H."/>
        </authorList>
    </citation>
    <scope>NUCLEOTIDE SEQUENCE</scope>
    <source>
        <strain evidence="2">Expedition CK06-06</strain>
    </source>
</reference>
<feature type="region of interest" description="Disordered" evidence="1">
    <location>
        <begin position="1"/>
        <end position="37"/>
    </location>
</feature>
<evidence type="ECO:0008006" key="3">
    <source>
        <dbReference type="Google" id="ProtNLM"/>
    </source>
</evidence>
<comment type="caution">
    <text evidence="2">The sequence shown here is derived from an EMBL/GenBank/DDBJ whole genome shotgun (WGS) entry which is preliminary data.</text>
</comment>
<evidence type="ECO:0000313" key="2">
    <source>
        <dbReference type="EMBL" id="GAG95369.1"/>
    </source>
</evidence>
<evidence type="ECO:0000256" key="1">
    <source>
        <dbReference type="SAM" id="MobiDB-lite"/>
    </source>
</evidence>
<gene>
    <name evidence="2" type="ORF">S01H4_44962</name>
</gene>
<dbReference type="AlphaFoldDB" id="X1BHF9"/>
<accession>X1BHF9</accession>